<evidence type="ECO:0000256" key="3">
    <source>
        <dbReference type="ARBA" id="ARBA00022490"/>
    </source>
</evidence>
<name>A0A8H3VJF0_VENIN</name>
<evidence type="ECO:0000256" key="6">
    <source>
        <dbReference type="SAM" id="MobiDB-lite"/>
    </source>
</evidence>
<dbReference type="SUPFAM" id="SSF69103">
    <property type="entry name" value="Arp2/3 complex 16 kDa subunit ARPC5"/>
    <property type="match status" value="1"/>
</dbReference>
<organism evidence="8 9">
    <name type="scientific">Venturia inaequalis</name>
    <name type="common">Apple scab fungus</name>
    <dbReference type="NCBI Taxonomy" id="5025"/>
    <lineage>
        <taxon>Eukaryota</taxon>
        <taxon>Fungi</taxon>
        <taxon>Dikarya</taxon>
        <taxon>Ascomycota</taxon>
        <taxon>Pezizomycotina</taxon>
        <taxon>Dothideomycetes</taxon>
        <taxon>Pleosporomycetidae</taxon>
        <taxon>Venturiales</taxon>
        <taxon>Venturiaceae</taxon>
        <taxon>Venturia</taxon>
    </lineage>
</organism>
<dbReference type="Pfam" id="PF04699">
    <property type="entry name" value="P16-Arc"/>
    <property type="match status" value="1"/>
</dbReference>
<feature type="compositionally biased region" description="Polar residues" evidence="6">
    <location>
        <begin position="443"/>
        <end position="454"/>
    </location>
</feature>
<comment type="similarity">
    <text evidence="2 5">Belongs to the ARPC5 family.</text>
</comment>
<protein>
    <recommendedName>
        <fullName evidence="5">Actin-related protein 2/3 complex subunit 5</fullName>
    </recommendedName>
</protein>
<feature type="compositionally biased region" description="Low complexity" evidence="6">
    <location>
        <begin position="510"/>
        <end position="526"/>
    </location>
</feature>
<dbReference type="EMBL" id="WNWR01000099">
    <property type="protein sequence ID" value="KAE9991322.1"/>
    <property type="molecule type" value="Genomic_DNA"/>
</dbReference>
<dbReference type="GO" id="GO:0030833">
    <property type="term" value="P:regulation of actin filament polymerization"/>
    <property type="evidence" value="ECO:0007669"/>
    <property type="project" value="InterPro"/>
</dbReference>
<evidence type="ECO:0000313" key="8">
    <source>
        <dbReference type="EMBL" id="KAE9991322.1"/>
    </source>
</evidence>
<dbReference type="PANTHER" id="PTHR12644">
    <property type="entry name" value="ARP2/3 COMPLEX 16 KD SUBUNIT P16-ARC"/>
    <property type="match status" value="1"/>
</dbReference>
<dbReference type="InterPro" id="IPR006789">
    <property type="entry name" value="ARPC5"/>
</dbReference>
<proteinExistence type="inferred from homology"/>
<feature type="region of interest" description="Disordered" evidence="6">
    <location>
        <begin position="432"/>
        <end position="454"/>
    </location>
</feature>
<dbReference type="GO" id="GO:0034314">
    <property type="term" value="P:Arp2/3 complex-mediated actin nucleation"/>
    <property type="evidence" value="ECO:0007669"/>
    <property type="project" value="InterPro"/>
</dbReference>
<evidence type="ECO:0000256" key="2">
    <source>
        <dbReference type="ARBA" id="ARBA00006084"/>
    </source>
</evidence>
<dbReference type="GO" id="GO:0005885">
    <property type="term" value="C:Arp2/3 protein complex"/>
    <property type="evidence" value="ECO:0007669"/>
    <property type="project" value="InterPro"/>
</dbReference>
<dbReference type="InterPro" id="IPR036743">
    <property type="entry name" value="ARPC5_sf"/>
</dbReference>
<dbReference type="Gene3D" id="1.25.40.190">
    <property type="entry name" value="Actin-related protein 2/3 complex subunit 5"/>
    <property type="match status" value="1"/>
</dbReference>
<feature type="domain" description="Stc1" evidence="7">
    <location>
        <begin position="232"/>
        <end position="319"/>
    </location>
</feature>
<keyword evidence="3" id="KW-0963">Cytoplasm</keyword>
<evidence type="ECO:0000256" key="5">
    <source>
        <dbReference type="RuleBase" id="RU004301"/>
    </source>
</evidence>
<dbReference type="AlphaFoldDB" id="A0A8H3VJF0"/>
<feature type="region of interest" description="Disordered" evidence="6">
    <location>
        <begin position="347"/>
        <end position="398"/>
    </location>
</feature>
<comment type="function">
    <text evidence="5">Functions as component of the Arp2/3 complex which is involved in regulation of actin polymerization and together with an activating nucleation-promoting factor (NPF) mediates the formation of branched actin networks. Arp2/3 complex plays a critical role in the control of cell morphogenesis via the modulation of cell polarity development.</text>
</comment>
<keyword evidence="4 5" id="KW-0206">Cytoskeleton</keyword>
<reference evidence="8 9" key="1">
    <citation type="submission" date="2019-07" db="EMBL/GenBank/DDBJ databases">
        <title>Venturia inaequalis Genome Resource.</title>
        <authorList>
            <person name="Lichtner F.J."/>
        </authorList>
    </citation>
    <scope>NUCLEOTIDE SEQUENCE [LARGE SCALE GENOMIC DNA]</scope>
    <source>
        <strain evidence="8 9">DMI_063113</strain>
    </source>
</reference>
<comment type="caution">
    <text evidence="8">The sequence shown here is derived from an EMBL/GenBank/DDBJ whole genome shotgun (WGS) entry which is preliminary data.</text>
</comment>
<evidence type="ECO:0000256" key="1">
    <source>
        <dbReference type="ARBA" id="ARBA00004245"/>
    </source>
</evidence>
<accession>A0A8H3VJF0</accession>
<feature type="region of interest" description="Disordered" evidence="6">
    <location>
        <begin position="472"/>
        <end position="558"/>
    </location>
</feature>
<evidence type="ECO:0000313" key="9">
    <source>
        <dbReference type="Proteomes" id="UP000490939"/>
    </source>
</evidence>
<evidence type="ECO:0000259" key="7">
    <source>
        <dbReference type="Pfam" id="PF12898"/>
    </source>
</evidence>
<sequence>MSVINWRTINIDALDPDSPANFDLSSLTPDVVPVSAADVQHLATQCRQLLRGGDSEGALRGALENAPYGGDERGKETHLATVIEILQSIRQAEMSPILGRIYKSEGGSEVLDTLMKYLYKGMSQTTPSASKSGVSPQPTGFSQVGGRSFGGGEGGGQMMSVLLSWHEKVVEIAGTGSVMKHFVVRKCIGYLDECMSRYNTVAKGGGYNVATGGYGSLTANQLKNIALPDKLRCKRCNKWKKADADGMENFSKKQLAGLREKIYHSGRGKQTPIDVVCITCNSGGNCELHCAYCDTTKGLESFALAQRKNPIAPKCLICMSEQLEFDPDAMAEELNNIRRPAGELKVVTYDDDSDDDSDDGFSYEYTSDGDDNTSNVADSSAYGGDTTESGYDGSGVTGSRQISASLDTLNISTSSGGVQLSERHSDLSTWQTATGGRARKAAPSSTVVNGSNSSYSANVQVNKTGFAKIRAYKAPTERNTPMPEQSKKASKCTNSDWDSEEDEEEHGSIATTRATGQTQATGQTRATLDDLDDLDEHEITWDSDDSSDHGLDYDSDDE</sequence>
<dbReference type="Pfam" id="PF12898">
    <property type="entry name" value="Stc1"/>
    <property type="match status" value="1"/>
</dbReference>
<feature type="compositionally biased region" description="Acidic residues" evidence="6">
    <location>
        <begin position="529"/>
        <end position="545"/>
    </location>
</feature>
<keyword evidence="9" id="KW-1185">Reference proteome</keyword>
<evidence type="ECO:0000256" key="4">
    <source>
        <dbReference type="ARBA" id="ARBA00023212"/>
    </source>
</evidence>
<dbReference type="FunFam" id="1.25.40.190:FF:000005">
    <property type="entry name" value="Actin-related protein 2/3 complex subunit 5"/>
    <property type="match status" value="1"/>
</dbReference>
<gene>
    <name evidence="8" type="ORF">EG327_011824</name>
</gene>
<feature type="compositionally biased region" description="Acidic residues" evidence="6">
    <location>
        <begin position="349"/>
        <end position="371"/>
    </location>
</feature>
<dbReference type="Proteomes" id="UP000490939">
    <property type="component" value="Unassembled WGS sequence"/>
</dbReference>
<comment type="subcellular location">
    <subcellularLocation>
        <location evidence="1">Cytoplasm</location>
        <location evidence="1">Cytoskeleton</location>
    </subcellularLocation>
</comment>
<dbReference type="InterPro" id="IPR024630">
    <property type="entry name" value="Stc1"/>
</dbReference>